<gene>
    <name evidence="1" type="ORF">R4198_24710</name>
</gene>
<keyword evidence="2" id="KW-1185">Reference proteome</keyword>
<sequence>MQHKSLRTRLAAATMSVAAVTAIAGGIVGSGTASAGAPLPPPQGHLVGPFGSPDHCRGAFGRPYLPKTDCFYSASPTGWFFIGRIGA</sequence>
<dbReference type="Proteomes" id="UP001185792">
    <property type="component" value="Unassembled WGS sequence"/>
</dbReference>
<reference evidence="1 2" key="1">
    <citation type="submission" date="2023-10" db="EMBL/GenBank/DDBJ databases">
        <title>Development of a sustainable strategy for remediation of hydrocarbon-contaminated territories based on the waste exchange concept.</title>
        <authorList>
            <person name="Krivoruchko A."/>
        </authorList>
    </citation>
    <scope>NUCLEOTIDE SEQUENCE [LARGE SCALE GENOMIC DNA]</scope>
    <source>
        <strain evidence="1 2">IEGM 1236</strain>
    </source>
</reference>
<evidence type="ECO:0000313" key="2">
    <source>
        <dbReference type="Proteomes" id="UP001185792"/>
    </source>
</evidence>
<proteinExistence type="predicted"/>
<dbReference type="RefSeq" id="WP_317714835.1">
    <property type="nucleotide sequence ID" value="NZ_JAWLUM010000006.1"/>
</dbReference>
<dbReference type="EMBL" id="JAWLUM010000006">
    <property type="protein sequence ID" value="MDV7136905.1"/>
    <property type="molecule type" value="Genomic_DNA"/>
</dbReference>
<evidence type="ECO:0000313" key="1">
    <source>
        <dbReference type="EMBL" id="MDV7136905.1"/>
    </source>
</evidence>
<organism evidence="1 2">
    <name type="scientific">Williamsia marianensis</name>
    <dbReference type="NCBI Taxonomy" id="85044"/>
    <lineage>
        <taxon>Bacteria</taxon>
        <taxon>Bacillati</taxon>
        <taxon>Actinomycetota</taxon>
        <taxon>Actinomycetes</taxon>
        <taxon>Mycobacteriales</taxon>
        <taxon>Nocardiaceae</taxon>
        <taxon>Williamsia</taxon>
    </lineage>
</organism>
<protein>
    <submittedName>
        <fullName evidence="1">Uncharacterized protein</fullName>
    </submittedName>
</protein>
<accession>A0ABU4F061</accession>
<comment type="caution">
    <text evidence="1">The sequence shown here is derived from an EMBL/GenBank/DDBJ whole genome shotgun (WGS) entry which is preliminary data.</text>
</comment>
<name>A0ABU4F061_WILMA</name>